<accession>A0A5B7ZWK7</accession>
<protein>
    <recommendedName>
        <fullName evidence="4">Peptidase S41</fullName>
    </recommendedName>
</protein>
<feature type="chain" id="PRO_5022992286" description="Peptidase S41" evidence="1">
    <location>
        <begin position="28"/>
        <end position="452"/>
    </location>
</feature>
<dbReference type="Proteomes" id="UP000305398">
    <property type="component" value="Chromosome"/>
</dbReference>
<gene>
    <name evidence="2" type="ORF">FHG12_03595</name>
</gene>
<evidence type="ECO:0000256" key="1">
    <source>
        <dbReference type="SAM" id="SignalP"/>
    </source>
</evidence>
<evidence type="ECO:0000313" key="3">
    <source>
        <dbReference type="Proteomes" id="UP000305398"/>
    </source>
</evidence>
<keyword evidence="1" id="KW-0732">Signal</keyword>
<sequence>MVASRWCPGLLLAGLLCCLLPAVPANAQRLLPLSPTQWQQDLQVACDSLLAHDRSFTPAARTAFRQEVKHLQAVAVNQTQPQRVVGLARAVAGAGNAHTRLYLLRNRTELRRYPIRVWWFRDGLYVVKTKAEYADLLGAKVLRLAGLNAAQALRRVAPLYAGNASWQAYISTYTLTSPEILQGLGILTDTAGTLPLVVRTRTGQHVARQLVPLSGQRSRQALEAWWDLSPLHPGRGAAWQSVLTADSTRLPLYLRRPEQGYWHQALPAQHALYLQYNRAGDMPSGESVKAWGARVLPLLPALAGGKLIVDLRFNTGGNLDVASPFFEELAAQARQHAVRVYVLTGRATFSAGLYHAAQLRQLADAQVVGEPAGDALDFWAEGGNFVLPNSGLTVHYADRFHGYSRRAPTADEARWLYRDLAVETLQPAHRVQQRASSYLAGQDPALDYVLRP</sequence>
<evidence type="ECO:0000313" key="2">
    <source>
        <dbReference type="EMBL" id="QDA59247.1"/>
    </source>
</evidence>
<feature type="signal peptide" evidence="1">
    <location>
        <begin position="1"/>
        <end position="27"/>
    </location>
</feature>
<dbReference type="EMBL" id="CP040896">
    <property type="protein sequence ID" value="QDA59247.1"/>
    <property type="molecule type" value="Genomic_DNA"/>
</dbReference>
<dbReference type="InterPro" id="IPR029045">
    <property type="entry name" value="ClpP/crotonase-like_dom_sf"/>
</dbReference>
<keyword evidence="3" id="KW-1185">Reference proteome</keyword>
<dbReference type="AlphaFoldDB" id="A0A5B7ZWK7"/>
<organism evidence="2 3">
    <name type="scientific">Hymenobacter jejuensis</name>
    <dbReference type="NCBI Taxonomy" id="2502781"/>
    <lineage>
        <taxon>Bacteria</taxon>
        <taxon>Pseudomonadati</taxon>
        <taxon>Bacteroidota</taxon>
        <taxon>Cytophagia</taxon>
        <taxon>Cytophagales</taxon>
        <taxon>Hymenobacteraceae</taxon>
        <taxon>Hymenobacter</taxon>
    </lineage>
</organism>
<dbReference type="RefSeq" id="WP_139514360.1">
    <property type="nucleotide sequence ID" value="NZ_CP040896.1"/>
</dbReference>
<dbReference type="KEGG" id="hyj:FHG12_03595"/>
<dbReference type="OrthoDB" id="5480566at2"/>
<dbReference type="Gene3D" id="3.90.226.10">
    <property type="entry name" value="2-enoyl-CoA Hydratase, Chain A, domain 1"/>
    <property type="match status" value="1"/>
</dbReference>
<reference evidence="2 3" key="1">
    <citation type="submission" date="2019-06" db="EMBL/GenBank/DDBJ databases">
        <authorList>
            <person name="Srinivasan S."/>
        </authorList>
    </citation>
    <scope>NUCLEOTIDE SEQUENCE [LARGE SCALE GENOMIC DNA]</scope>
    <source>
        <strain evidence="2 3">17J68-5</strain>
    </source>
</reference>
<proteinExistence type="predicted"/>
<name>A0A5B7ZWK7_9BACT</name>
<dbReference type="SUPFAM" id="SSF52096">
    <property type="entry name" value="ClpP/crotonase"/>
    <property type="match status" value="1"/>
</dbReference>
<evidence type="ECO:0008006" key="4">
    <source>
        <dbReference type="Google" id="ProtNLM"/>
    </source>
</evidence>